<keyword evidence="1" id="KW-1133">Transmembrane helix</keyword>
<keyword evidence="1" id="KW-0472">Membrane</keyword>
<evidence type="ECO:0000256" key="1">
    <source>
        <dbReference type="SAM" id="Phobius"/>
    </source>
</evidence>
<name>A0A101M1L2_PICGL</name>
<keyword evidence="1" id="KW-0812">Transmembrane</keyword>
<protein>
    <submittedName>
        <fullName evidence="2">Uncharacterized protein</fullName>
    </submittedName>
</protein>
<comment type="caution">
    <text evidence="2">The sequence shown here is derived from an EMBL/GenBank/DDBJ whole genome shotgun (WGS) entry which is preliminary data.</text>
</comment>
<sequence length="59" mass="6824">MLDFSFITLRVIVGMVPFGPRIMHREGGRMGKMATFLGPYCWALWLLFFRILSKDAICL</sequence>
<reference evidence="2" key="1">
    <citation type="journal article" date="2015" name="Genome Biol. Evol.">
        <title>Organellar Genomes of White Spruce (Picea glauca): Assembly and Annotation.</title>
        <authorList>
            <person name="Jackman S.D."/>
            <person name="Warren R.L."/>
            <person name="Gibb E.A."/>
            <person name="Vandervalk B.P."/>
            <person name="Mohamadi H."/>
            <person name="Chu J."/>
            <person name="Raymond A."/>
            <person name="Pleasance S."/>
            <person name="Coope R."/>
            <person name="Wildung M.R."/>
            <person name="Ritland C.E."/>
            <person name="Bousquet J."/>
            <person name="Jones S.J."/>
            <person name="Bohlmann J."/>
            <person name="Birol I."/>
        </authorList>
    </citation>
    <scope>NUCLEOTIDE SEQUENCE [LARGE SCALE GENOMIC DNA]</scope>
    <source>
        <tissue evidence="2">Flushing bud</tissue>
    </source>
</reference>
<geneLocation type="mitochondrion" evidence="2"/>
<organism evidence="2">
    <name type="scientific">Picea glauca</name>
    <name type="common">White spruce</name>
    <name type="synonym">Pinus glauca</name>
    <dbReference type="NCBI Taxonomy" id="3330"/>
    <lineage>
        <taxon>Eukaryota</taxon>
        <taxon>Viridiplantae</taxon>
        <taxon>Streptophyta</taxon>
        <taxon>Embryophyta</taxon>
        <taxon>Tracheophyta</taxon>
        <taxon>Spermatophyta</taxon>
        <taxon>Pinopsida</taxon>
        <taxon>Pinidae</taxon>
        <taxon>Conifers I</taxon>
        <taxon>Pinales</taxon>
        <taxon>Pinaceae</taxon>
        <taxon>Picea</taxon>
    </lineage>
</organism>
<evidence type="ECO:0000313" key="2">
    <source>
        <dbReference type="EMBL" id="KUM49254.1"/>
    </source>
</evidence>
<proteinExistence type="predicted"/>
<keyword evidence="2" id="KW-0496">Mitochondrion</keyword>
<dbReference type="AlphaFoldDB" id="A0A101M1L2"/>
<accession>A0A101M1L2</accession>
<gene>
    <name evidence="2" type="ORF">ABT39_MTgene3803</name>
</gene>
<feature type="transmembrane region" description="Helical" evidence="1">
    <location>
        <begin position="35"/>
        <end position="53"/>
    </location>
</feature>
<dbReference type="EMBL" id="LKAM01000003">
    <property type="protein sequence ID" value="KUM49254.1"/>
    <property type="molecule type" value="Genomic_DNA"/>
</dbReference>